<evidence type="ECO:0000259" key="4">
    <source>
        <dbReference type="Pfam" id="PF07819"/>
    </source>
</evidence>
<dbReference type="PANTHER" id="PTHR11440">
    <property type="entry name" value="LECITHIN-CHOLESTEROL ACYLTRANSFERASE-RELATED"/>
    <property type="match status" value="1"/>
</dbReference>
<dbReference type="Proteomes" id="UP000613401">
    <property type="component" value="Unassembled WGS sequence"/>
</dbReference>
<proteinExistence type="inferred from homology"/>
<protein>
    <recommendedName>
        <fullName evidence="2 3">GPI inositol-deacylase</fullName>
        <ecNumber evidence="3">3.1.-.-</ecNumber>
    </recommendedName>
</protein>
<keyword evidence="3" id="KW-0256">Endoplasmic reticulum</keyword>
<keyword evidence="3" id="KW-0653">Protein transport</keyword>
<dbReference type="GO" id="GO:0005789">
    <property type="term" value="C:endoplasmic reticulum membrane"/>
    <property type="evidence" value="ECO:0007669"/>
    <property type="project" value="UniProtKB-SubCell"/>
</dbReference>
<dbReference type="InterPro" id="IPR029058">
    <property type="entry name" value="AB_hydrolase_fold"/>
</dbReference>
<evidence type="ECO:0000313" key="5">
    <source>
        <dbReference type="EMBL" id="KAF3807574.1"/>
    </source>
</evidence>
<keyword evidence="3" id="KW-0378">Hydrolase</keyword>
<dbReference type="RefSeq" id="XP_045266733.1">
    <property type="nucleotide sequence ID" value="XM_045411860.1"/>
</dbReference>
<sequence length="477" mass="52533">RPLSSVGRRPREPKTPAIALSLSGRGLHDVKTRALKLLGEKHASYQRSQEPPVAFTTTTRFFLRFRRPSLPARSQFLPPVFVHWYFARHLTSSPAFTPTCPLKALPREPRLNHILPTATLYNSSHRLVILHAMSACLARGLCRRRRSPRALPALVPTRAPAASLRPLACRGTRNLSTTPVLTKDDSDPRLRDLGKQISDEFAVVREHYDTPKNPIVLAHGLMGFAELRLGSYVPPIHYWHGISDALRALAGNPAVITAAVPPSGSIEERAAKLGADIAAKARGRSVNIIAHSMGGLDARYMISHLKPADVDVKSLVTVATPHRGSAFADFLINGQGPIKLANLYGLIERAGLGTKAFGQLTREYMEGEFNPKTPDSDKVRYFSYGACTSTPPLLSPFRQSHRILEEVEGANDGLVSVASSQWGDYKGTLVDVSHLDLINWSNRVRWTVRKVLMGQTRTFNAVAFYLDIADMLAKEGL</sequence>
<evidence type="ECO:0000256" key="2">
    <source>
        <dbReference type="ARBA" id="ARBA00015856"/>
    </source>
</evidence>
<reference evidence="5" key="2">
    <citation type="submission" date="2020-03" db="EMBL/GenBank/DDBJ databases">
        <authorList>
            <person name="Fu F.-F."/>
            <person name="Chen J."/>
        </authorList>
    </citation>
    <scope>NUCLEOTIDE SEQUENCE</scope>
    <source>
        <strain evidence="5">Lc1</strain>
    </source>
</reference>
<evidence type="ECO:0000313" key="6">
    <source>
        <dbReference type="Proteomes" id="UP000613401"/>
    </source>
</evidence>
<dbReference type="Pfam" id="PF07819">
    <property type="entry name" value="PGAP1"/>
    <property type="match status" value="1"/>
</dbReference>
<dbReference type="InterPro" id="IPR012908">
    <property type="entry name" value="PGAP1-ab_dom-like"/>
</dbReference>
<evidence type="ECO:0000256" key="3">
    <source>
        <dbReference type="RuleBase" id="RU365011"/>
    </source>
</evidence>
<feature type="non-terminal residue" evidence="5">
    <location>
        <position position="477"/>
    </location>
</feature>
<keyword evidence="6" id="KW-1185">Reference proteome</keyword>
<feature type="domain" description="GPI inositol-deacylase PGAP1-like alpha/beta" evidence="4">
    <location>
        <begin position="281"/>
        <end position="326"/>
    </location>
</feature>
<comment type="subcellular location">
    <subcellularLocation>
        <location evidence="3">Endoplasmic reticulum membrane</location>
    </subcellularLocation>
</comment>
<dbReference type="AlphaFoldDB" id="A0A8H4FNP3"/>
<evidence type="ECO:0000256" key="1">
    <source>
        <dbReference type="ARBA" id="ARBA00003496"/>
    </source>
</evidence>
<dbReference type="GO" id="GO:0016788">
    <property type="term" value="F:hydrolase activity, acting on ester bonds"/>
    <property type="evidence" value="ECO:0007669"/>
    <property type="project" value="InterPro"/>
</dbReference>
<comment type="function">
    <text evidence="1 3">Involved in inositol deacylation of GPI-anchored proteins which plays important roles in the quality control and ER-associated degradation of GPI-anchored proteins.</text>
</comment>
<comment type="similarity">
    <text evidence="3">Belongs to the GPI inositol-deacylase family.</text>
</comment>
<dbReference type="GeneID" id="69019095"/>
<dbReference type="SUPFAM" id="SSF53474">
    <property type="entry name" value="alpha/beta-Hydrolases"/>
    <property type="match status" value="1"/>
</dbReference>
<dbReference type="Gene3D" id="3.40.50.1820">
    <property type="entry name" value="alpha/beta hydrolase"/>
    <property type="match status" value="1"/>
</dbReference>
<organism evidence="5 6">
    <name type="scientific">Colletotrichum gloeosporioides</name>
    <name type="common">Anthracnose fungus</name>
    <name type="synonym">Glomerella cingulata</name>
    <dbReference type="NCBI Taxonomy" id="474922"/>
    <lineage>
        <taxon>Eukaryota</taxon>
        <taxon>Fungi</taxon>
        <taxon>Dikarya</taxon>
        <taxon>Ascomycota</taxon>
        <taxon>Pezizomycotina</taxon>
        <taxon>Sordariomycetes</taxon>
        <taxon>Hypocreomycetidae</taxon>
        <taxon>Glomerellales</taxon>
        <taxon>Glomerellaceae</taxon>
        <taxon>Colletotrichum</taxon>
        <taxon>Colletotrichum gloeosporioides species complex</taxon>
    </lineage>
</organism>
<comment type="caution">
    <text evidence="5">The sequence shown here is derived from an EMBL/GenBank/DDBJ whole genome shotgun (WGS) entry which is preliminary data.</text>
</comment>
<keyword evidence="3" id="KW-0813">Transport</keyword>
<name>A0A8H4FNP3_COLGL</name>
<dbReference type="GO" id="GO:0015031">
    <property type="term" value="P:protein transport"/>
    <property type="evidence" value="ECO:0007669"/>
    <property type="project" value="UniProtKB-KW"/>
</dbReference>
<dbReference type="EMBL" id="WVTB01000028">
    <property type="protein sequence ID" value="KAF3807574.1"/>
    <property type="molecule type" value="Genomic_DNA"/>
</dbReference>
<dbReference type="EC" id="3.1.-.-" evidence="3"/>
<gene>
    <name evidence="5" type="ORF">GCG54_00011972</name>
</gene>
<reference evidence="5" key="1">
    <citation type="journal article" date="2020" name="Phytopathology">
        <title>Genome sequence and comparative analysis of Colletotrichum gloeosporioides isolated from Liriodendron leaves.</title>
        <authorList>
            <person name="Fu F.F."/>
            <person name="Hao Z."/>
            <person name="Wang P."/>
            <person name="Lu Y."/>
            <person name="Xue L.J."/>
            <person name="Wei G."/>
            <person name="Tian Y."/>
            <person name="Baishi H."/>
            <person name="Xu H."/>
            <person name="Shi J."/>
            <person name="Cheng T."/>
            <person name="Wang G."/>
            <person name="Yi Y."/>
            <person name="Chen J."/>
        </authorList>
    </citation>
    <scope>NUCLEOTIDE SEQUENCE</scope>
    <source>
        <strain evidence="5">Lc1</strain>
    </source>
</reference>
<accession>A0A8H4FNP3</accession>
<keyword evidence="3" id="KW-0472">Membrane</keyword>